<dbReference type="Proteomes" id="UP000830375">
    <property type="component" value="Unassembled WGS sequence"/>
</dbReference>
<protein>
    <submittedName>
        <fullName evidence="7">UDP-N-acetylglucosamine/UDP-glucose/GDP-mannose transporter</fullName>
    </submittedName>
</protein>
<accession>A0ABQ8MGF7</accession>
<evidence type="ECO:0000256" key="4">
    <source>
        <dbReference type="ARBA" id="ARBA00023136"/>
    </source>
</evidence>
<feature type="domain" description="Sugar phosphate transporter" evidence="6">
    <location>
        <begin position="16"/>
        <end position="173"/>
    </location>
</feature>
<dbReference type="PANTHER" id="PTHR11132">
    <property type="entry name" value="SOLUTE CARRIER FAMILY 35"/>
    <property type="match status" value="1"/>
</dbReference>
<keyword evidence="3 5" id="KW-1133">Transmembrane helix</keyword>
<evidence type="ECO:0000313" key="7">
    <source>
        <dbReference type="EMBL" id="KAI2661953.1"/>
    </source>
</evidence>
<dbReference type="InterPro" id="IPR004853">
    <property type="entry name" value="Sugar_P_trans_dom"/>
</dbReference>
<feature type="transmembrane region" description="Helical" evidence="5">
    <location>
        <begin position="121"/>
        <end position="138"/>
    </location>
</feature>
<feature type="transmembrane region" description="Helical" evidence="5">
    <location>
        <begin position="90"/>
        <end position="109"/>
    </location>
</feature>
<dbReference type="Pfam" id="PF03151">
    <property type="entry name" value="TPT"/>
    <property type="match status" value="1"/>
</dbReference>
<keyword evidence="2 5" id="KW-0812">Transmembrane</keyword>
<name>A0ABQ8MGF7_LABRO</name>
<evidence type="ECO:0000256" key="1">
    <source>
        <dbReference type="ARBA" id="ARBA00004141"/>
    </source>
</evidence>
<dbReference type="InterPro" id="IPR050186">
    <property type="entry name" value="TPT_transporter"/>
</dbReference>
<sequence length="245" mass="26886">MLVSRPAKERETMTATVVILYVAKMNKSIHFQDFDKSIPGKIFPLPLLYMGNHVTGLGGTKKLSLPMFTVLRKFTILLTMIMESRILRKTFAPSLVCSVLAIVVGALVAASSDLSFNAEGYTFVLLNDVFTAASGVYTKKKLGMEGLGKYGVLFYNALIIIIPTVLVSAYTGDLQQNVAVMYIGMFIGGDYIFSWTNFLGLNICISAGLIYSYITFHSSGSSESKVQPAEDKLIVHITENHPEKT</sequence>
<feature type="transmembrane region" description="Helical" evidence="5">
    <location>
        <begin position="192"/>
        <end position="214"/>
    </location>
</feature>
<keyword evidence="8" id="KW-1185">Reference proteome</keyword>
<comment type="caution">
    <text evidence="7">The sequence shown here is derived from an EMBL/GenBank/DDBJ whole genome shotgun (WGS) entry which is preliminary data.</text>
</comment>
<evidence type="ECO:0000313" key="8">
    <source>
        <dbReference type="Proteomes" id="UP000830375"/>
    </source>
</evidence>
<comment type="subcellular location">
    <subcellularLocation>
        <location evidence="1">Membrane</location>
        <topology evidence="1">Multi-pass membrane protein</topology>
    </subcellularLocation>
</comment>
<proteinExistence type="predicted"/>
<evidence type="ECO:0000256" key="3">
    <source>
        <dbReference type="ARBA" id="ARBA00022989"/>
    </source>
</evidence>
<evidence type="ECO:0000259" key="6">
    <source>
        <dbReference type="Pfam" id="PF03151"/>
    </source>
</evidence>
<gene>
    <name evidence="7" type="ORF">H4Q32_007667</name>
</gene>
<organism evidence="7 8">
    <name type="scientific">Labeo rohita</name>
    <name type="common">Indian major carp</name>
    <name type="synonym">Cyprinus rohita</name>
    <dbReference type="NCBI Taxonomy" id="84645"/>
    <lineage>
        <taxon>Eukaryota</taxon>
        <taxon>Metazoa</taxon>
        <taxon>Chordata</taxon>
        <taxon>Craniata</taxon>
        <taxon>Vertebrata</taxon>
        <taxon>Euteleostomi</taxon>
        <taxon>Actinopterygii</taxon>
        <taxon>Neopterygii</taxon>
        <taxon>Teleostei</taxon>
        <taxon>Ostariophysi</taxon>
        <taxon>Cypriniformes</taxon>
        <taxon>Cyprinidae</taxon>
        <taxon>Labeoninae</taxon>
        <taxon>Labeonini</taxon>
        <taxon>Labeo</taxon>
    </lineage>
</organism>
<keyword evidence="4 5" id="KW-0472">Membrane</keyword>
<reference evidence="7 8" key="1">
    <citation type="submission" date="2022-01" db="EMBL/GenBank/DDBJ databases">
        <title>A high-quality chromosome-level genome assembly of rohu carp, Labeo rohita.</title>
        <authorList>
            <person name="Arick M.A. II"/>
            <person name="Hsu C.-Y."/>
            <person name="Magbanua Z."/>
            <person name="Pechanova O."/>
            <person name="Grover C."/>
            <person name="Miller E."/>
            <person name="Thrash A."/>
            <person name="Ezzel L."/>
            <person name="Alam S."/>
            <person name="Benzie J."/>
            <person name="Hamilton M."/>
            <person name="Karsi A."/>
            <person name="Lawrence M.L."/>
            <person name="Peterson D.G."/>
        </authorList>
    </citation>
    <scope>NUCLEOTIDE SEQUENCE [LARGE SCALE GENOMIC DNA]</scope>
    <source>
        <strain evidence="8">BAU-BD-2019</strain>
        <tissue evidence="7">Blood</tissue>
    </source>
</reference>
<feature type="transmembrane region" description="Helical" evidence="5">
    <location>
        <begin position="150"/>
        <end position="172"/>
    </location>
</feature>
<dbReference type="EMBL" id="JACTAM010000008">
    <property type="protein sequence ID" value="KAI2661953.1"/>
    <property type="molecule type" value="Genomic_DNA"/>
</dbReference>
<evidence type="ECO:0000256" key="5">
    <source>
        <dbReference type="SAM" id="Phobius"/>
    </source>
</evidence>
<evidence type="ECO:0000256" key="2">
    <source>
        <dbReference type="ARBA" id="ARBA00022692"/>
    </source>
</evidence>